<dbReference type="InterPro" id="IPR028994">
    <property type="entry name" value="Integrin_alpha_N"/>
</dbReference>
<evidence type="ECO:0000256" key="1">
    <source>
        <dbReference type="ARBA" id="ARBA00022729"/>
    </source>
</evidence>
<reference evidence="2" key="1">
    <citation type="submission" date="2018-05" db="EMBL/GenBank/DDBJ databases">
        <authorList>
            <person name="Lanie J.A."/>
            <person name="Ng W.-L."/>
            <person name="Kazmierczak K.M."/>
            <person name="Andrzejewski T.M."/>
            <person name="Davidsen T.M."/>
            <person name="Wayne K.J."/>
            <person name="Tettelin H."/>
            <person name="Glass J.I."/>
            <person name="Rusch D."/>
            <person name="Podicherti R."/>
            <person name="Tsui H.-C.T."/>
            <person name="Winkler M.E."/>
        </authorList>
    </citation>
    <scope>NUCLEOTIDE SEQUENCE</scope>
</reference>
<name>A0A382TWU2_9ZZZZ</name>
<dbReference type="PROSITE" id="PS51257">
    <property type="entry name" value="PROKAR_LIPOPROTEIN"/>
    <property type="match status" value="1"/>
</dbReference>
<dbReference type="Gene3D" id="2.130.10.130">
    <property type="entry name" value="Integrin alpha, N-terminal"/>
    <property type="match status" value="1"/>
</dbReference>
<accession>A0A382TWU2</accession>
<dbReference type="InterPro" id="IPR013517">
    <property type="entry name" value="FG-GAP"/>
</dbReference>
<dbReference type="EMBL" id="UINC01139442">
    <property type="protein sequence ID" value="SVD25991.1"/>
    <property type="molecule type" value="Genomic_DNA"/>
</dbReference>
<dbReference type="Pfam" id="PF13517">
    <property type="entry name" value="FG-GAP_3"/>
    <property type="match status" value="1"/>
</dbReference>
<dbReference type="SUPFAM" id="SSF69318">
    <property type="entry name" value="Integrin alpha N-terminal domain"/>
    <property type="match status" value="1"/>
</dbReference>
<gene>
    <name evidence="2" type="ORF">METZ01_LOCUS378845</name>
</gene>
<keyword evidence="1" id="KW-0732">Signal</keyword>
<sequence length="142" mass="15368">MHRKSLTLATHATLAFGVIFLAACSQGANPAAQFQAHDIADFSGYAVAVADFNNDGRLDVMANSLGMSEVSWYENPTWERHVIVEGVSSVVNQAMADINGDGIPEVAYQSQFAMQAENSEGLNWIAMSQGDPTMPWTTQQID</sequence>
<evidence type="ECO:0008006" key="3">
    <source>
        <dbReference type="Google" id="ProtNLM"/>
    </source>
</evidence>
<evidence type="ECO:0000313" key="2">
    <source>
        <dbReference type="EMBL" id="SVD25991.1"/>
    </source>
</evidence>
<protein>
    <recommendedName>
        <fullName evidence="3">VCBS repeat-containing protein</fullName>
    </recommendedName>
</protein>
<proteinExistence type="predicted"/>
<organism evidence="2">
    <name type="scientific">marine metagenome</name>
    <dbReference type="NCBI Taxonomy" id="408172"/>
    <lineage>
        <taxon>unclassified sequences</taxon>
        <taxon>metagenomes</taxon>
        <taxon>ecological metagenomes</taxon>
    </lineage>
</organism>
<dbReference type="AlphaFoldDB" id="A0A382TWU2"/>
<feature type="non-terminal residue" evidence="2">
    <location>
        <position position="142"/>
    </location>
</feature>